<dbReference type="AlphaFoldDB" id="A0A0K2T892"/>
<sequence>VLSICSCIRKVGLKSKFIVRHKVELRINDGIIVAYIFFLFPFPKNTCY</sequence>
<accession>A0A0K2T892</accession>
<organism evidence="2">
    <name type="scientific">Lepeophtheirus salmonis</name>
    <name type="common">Salmon louse</name>
    <name type="synonym">Caligus salmonis</name>
    <dbReference type="NCBI Taxonomy" id="72036"/>
    <lineage>
        <taxon>Eukaryota</taxon>
        <taxon>Metazoa</taxon>
        <taxon>Ecdysozoa</taxon>
        <taxon>Arthropoda</taxon>
        <taxon>Crustacea</taxon>
        <taxon>Multicrustacea</taxon>
        <taxon>Hexanauplia</taxon>
        <taxon>Copepoda</taxon>
        <taxon>Siphonostomatoida</taxon>
        <taxon>Caligidae</taxon>
        <taxon>Lepeophtheirus</taxon>
    </lineage>
</organism>
<keyword evidence="1" id="KW-1133">Transmembrane helix</keyword>
<keyword evidence="1" id="KW-0812">Transmembrane</keyword>
<protein>
    <submittedName>
        <fullName evidence="2">Uncharacterized protein</fullName>
    </submittedName>
</protein>
<evidence type="ECO:0000313" key="2">
    <source>
        <dbReference type="EMBL" id="CDW22309.1"/>
    </source>
</evidence>
<dbReference type="EMBL" id="HACA01004948">
    <property type="protein sequence ID" value="CDW22309.1"/>
    <property type="molecule type" value="Transcribed_RNA"/>
</dbReference>
<feature type="non-terminal residue" evidence="2">
    <location>
        <position position="1"/>
    </location>
</feature>
<proteinExistence type="predicted"/>
<feature type="transmembrane region" description="Helical" evidence="1">
    <location>
        <begin position="23"/>
        <end position="42"/>
    </location>
</feature>
<name>A0A0K2T892_LEPSM</name>
<evidence type="ECO:0000256" key="1">
    <source>
        <dbReference type="SAM" id="Phobius"/>
    </source>
</evidence>
<reference evidence="2" key="1">
    <citation type="submission" date="2014-05" db="EMBL/GenBank/DDBJ databases">
        <authorList>
            <person name="Chronopoulou M."/>
        </authorList>
    </citation>
    <scope>NUCLEOTIDE SEQUENCE</scope>
    <source>
        <tissue evidence="2">Whole organism</tissue>
    </source>
</reference>
<keyword evidence="1" id="KW-0472">Membrane</keyword>